<evidence type="ECO:0000256" key="4">
    <source>
        <dbReference type="RuleBase" id="RU361169"/>
    </source>
</evidence>
<dbReference type="InterPro" id="IPR006626">
    <property type="entry name" value="PbH1"/>
</dbReference>
<sequence length="448" mass="48759">MAEYKKIFMPMSGDCTTALQDAIDAAAAAGVPLELGTGEHRSGALRLPSGLDLRLGEGAVLRFMPEYEAYLANHVEVTAEDSNTAMMLATNASGIRIHGSGRIEAPGSDFITGRLDDMGTHIPAKQRPRVLVMQGCTDVVLEGFSIHASPMWTIHLVDCRRVRVEGVSVDNDREMPNTDGIVIDTCEDVLVRGCKIATADDGVVLKTSQRADGRALGRCRNIIVEKSSIESRSCALKIGTETHGDIENIRFVDCEVERSNRAIGIFSRDGGHIRNVVFRRIRLEARETPDGFWGSGEAITVNVVDRRRAERPAGRVEAIVFEDIEGSMEGAVNLVADGRAGIGNVRLTRVWIHQVDGPLRGHRYDMRPTHFDLTPSADAAGRANAWVKDADGKVIGLVAYPGGMPSLFSSNVENLVLEDVRFDRPSPLPAGWNADAIVIRENEPSVWS</sequence>
<reference evidence="5 6" key="1">
    <citation type="submission" date="2018-07" db="EMBL/GenBank/DDBJ databases">
        <title>Genomic Encyclopedia of Type Strains, Phase IV (KMG-IV): sequencing the most valuable type-strain genomes for metagenomic binning, comparative biology and taxonomic classification.</title>
        <authorList>
            <person name="Goeker M."/>
        </authorList>
    </citation>
    <scope>NUCLEOTIDE SEQUENCE [LARGE SCALE GENOMIC DNA]</scope>
    <source>
        <strain evidence="5 6">DSM 25528</strain>
    </source>
</reference>
<dbReference type="EMBL" id="QPIX01000006">
    <property type="protein sequence ID" value="RCW23923.1"/>
    <property type="molecule type" value="Genomic_DNA"/>
</dbReference>
<keyword evidence="2 4" id="KW-0378">Hydrolase</keyword>
<protein>
    <submittedName>
        <fullName evidence="5">Polygalacturonase</fullName>
    </submittedName>
</protein>
<organism evidence="5 6">
    <name type="scientific">Ciceribacter lividus</name>
    <dbReference type="NCBI Taxonomy" id="1197950"/>
    <lineage>
        <taxon>Bacteria</taxon>
        <taxon>Pseudomonadati</taxon>
        <taxon>Pseudomonadota</taxon>
        <taxon>Alphaproteobacteria</taxon>
        <taxon>Hyphomicrobiales</taxon>
        <taxon>Rhizobiaceae</taxon>
        <taxon>Ciceribacter</taxon>
    </lineage>
</organism>
<evidence type="ECO:0000256" key="2">
    <source>
        <dbReference type="ARBA" id="ARBA00022801"/>
    </source>
</evidence>
<comment type="caution">
    <text evidence="5">The sequence shown here is derived from an EMBL/GenBank/DDBJ whole genome shotgun (WGS) entry which is preliminary data.</text>
</comment>
<dbReference type="PANTHER" id="PTHR31339:SF0">
    <property type="entry name" value="PECTIN LYASE-LIKE SUPERFAMILY PROTEIN"/>
    <property type="match status" value="1"/>
</dbReference>
<comment type="similarity">
    <text evidence="1 4">Belongs to the glycosyl hydrolase 28 family.</text>
</comment>
<accession>A0A6I7HKK5</accession>
<dbReference type="PANTHER" id="PTHR31339">
    <property type="entry name" value="PECTIN LYASE-RELATED"/>
    <property type="match status" value="1"/>
</dbReference>
<evidence type="ECO:0000313" key="6">
    <source>
        <dbReference type="Proteomes" id="UP000252582"/>
    </source>
</evidence>
<dbReference type="Pfam" id="PF00295">
    <property type="entry name" value="Glyco_hydro_28"/>
    <property type="match status" value="1"/>
</dbReference>
<dbReference type="GO" id="GO:0005975">
    <property type="term" value="P:carbohydrate metabolic process"/>
    <property type="evidence" value="ECO:0007669"/>
    <property type="project" value="InterPro"/>
</dbReference>
<dbReference type="InterPro" id="IPR012334">
    <property type="entry name" value="Pectin_lyas_fold"/>
</dbReference>
<keyword evidence="6" id="KW-1185">Reference proteome</keyword>
<proteinExistence type="inferred from homology"/>
<dbReference type="AlphaFoldDB" id="A0A6I7HKK5"/>
<dbReference type="InterPro" id="IPR011050">
    <property type="entry name" value="Pectin_lyase_fold/virulence"/>
</dbReference>
<dbReference type="SUPFAM" id="SSF51126">
    <property type="entry name" value="Pectin lyase-like"/>
    <property type="match status" value="1"/>
</dbReference>
<evidence type="ECO:0000313" key="5">
    <source>
        <dbReference type="EMBL" id="RCW23923.1"/>
    </source>
</evidence>
<dbReference type="GO" id="GO:0004650">
    <property type="term" value="F:polygalacturonase activity"/>
    <property type="evidence" value="ECO:0007669"/>
    <property type="project" value="InterPro"/>
</dbReference>
<name>A0A6I7HKK5_9HYPH</name>
<dbReference type="InterPro" id="IPR051801">
    <property type="entry name" value="GH28_Enzymes"/>
</dbReference>
<dbReference type="Gene3D" id="2.160.20.10">
    <property type="entry name" value="Single-stranded right-handed beta-helix, Pectin lyase-like"/>
    <property type="match status" value="1"/>
</dbReference>
<evidence type="ECO:0000256" key="1">
    <source>
        <dbReference type="ARBA" id="ARBA00008834"/>
    </source>
</evidence>
<dbReference type="Proteomes" id="UP000252582">
    <property type="component" value="Unassembled WGS sequence"/>
</dbReference>
<gene>
    <name evidence="5" type="ORF">DFR48_10645</name>
</gene>
<keyword evidence="3 4" id="KW-0326">Glycosidase</keyword>
<evidence type="ECO:0000256" key="3">
    <source>
        <dbReference type="ARBA" id="ARBA00023295"/>
    </source>
</evidence>
<dbReference type="SMART" id="SM00710">
    <property type="entry name" value="PbH1"/>
    <property type="match status" value="4"/>
</dbReference>
<dbReference type="InterPro" id="IPR000743">
    <property type="entry name" value="Glyco_hydro_28"/>
</dbReference>